<gene>
    <name evidence="1" type="ORF">PFISCL1PPCAC_11289</name>
</gene>
<sequence length="134" mass="15206">VTDASKSTAFAIKLSCKYPIFLLPVMQSRSYFCGYYVEKYCAELGKYEMVFLLDSLRVPLNGCKLYLDSTLTDDRAGECLDLVEACYAMLKIEMLAIMIWQPLPEMDLLANKIALDIKPHCIDLRMELTTPSLS</sequence>
<accession>A0AAV5VPM7</accession>
<reference evidence="1" key="1">
    <citation type="submission" date="2023-10" db="EMBL/GenBank/DDBJ databases">
        <title>Genome assembly of Pristionchus species.</title>
        <authorList>
            <person name="Yoshida K."/>
            <person name="Sommer R.J."/>
        </authorList>
    </citation>
    <scope>NUCLEOTIDE SEQUENCE</scope>
    <source>
        <strain evidence="1">RS5133</strain>
    </source>
</reference>
<evidence type="ECO:0000313" key="2">
    <source>
        <dbReference type="Proteomes" id="UP001432322"/>
    </source>
</evidence>
<protein>
    <submittedName>
        <fullName evidence="1">Uncharacterized protein</fullName>
    </submittedName>
</protein>
<organism evidence="1 2">
    <name type="scientific">Pristionchus fissidentatus</name>
    <dbReference type="NCBI Taxonomy" id="1538716"/>
    <lineage>
        <taxon>Eukaryota</taxon>
        <taxon>Metazoa</taxon>
        <taxon>Ecdysozoa</taxon>
        <taxon>Nematoda</taxon>
        <taxon>Chromadorea</taxon>
        <taxon>Rhabditida</taxon>
        <taxon>Rhabditina</taxon>
        <taxon>Diplogasteromorpha</taxon>
        <taxon>Diplogasteroidea</taxon>
        <taxon>Neodiplogasteridae</taxon>
        <taxon>Pristionchus</taxon>
    </lineage>
</organism>
<dbReference type="EMBL" id="BTSY01000003">
    <property type="protein sequence ID" value="GMT19992.1"/>
    <property type="molecule type" value="Genomic_DNA"/>
</dbReference>
<proteinExistence type="predicted"/>
<feature type="non-terminal residue" evidence="1">
    <location>
        <position position="134"/>
    </location>
</feature>
<feature type="non-terminal residue" evidence="1">
    <location>
        <position position="1"/>
    </location>
</feature>
<dbReference type="Proteomes" id="UP001432322">
    <property type="component" value="Unassembled WGS sequence"/>
</dbReference>
<keyword evidence="2" id="KW-1185">Reference proteome</keyword>
<evidence type="ECO:0000313" key="1">
    <source>
        <dbReference type="EMBL" id="GMT19992.1"/>
    </source>
</evidence>
<comment type="caution">
    <text evidence="1">The sequence shown here is derived from an EMBL/GenBank/DDBJ whole genome shotgun (WGS) entry which is preliminary data.</text>
</comment>
<dbReference type="AlphaFoldDB" id="A0AAV5VPM7"/>
<name>A0AAV5VPM7_9BILA</name>